<dbReference type="InterPro" id="IPR008979">
    <property type="entry name" value="Galactose-bd-like_sf"/>
</dbReference>
<dbReference type="Gene3D" id="2.60.120.260">
    <property type="entry name" value="Galactose-binding domain-like"/>
    <property type="match status" value="1"/>
</dbReference>
<organism evidence="4 5">
    <name type="scientific">Actinophytocola glycyrrhizae</name>
    <dbReference type="NCBI Taxonomy" id="2044873"/>
    <lineage>
        <taxon>Bacteria</taxon>
        <taxon>Bacillati</taxon>
        <taxon>Actinomycetota</taxon>
        <taxon>Actinomycetes</taxon>
        <taxon>Pseudonocardiales</taxon>
        <taxon>Pseudonocardiaceae</taxon>
    </lineage>
</organism>
<dbReference type="PROSITE" id="PS51829">
    <property type="entry name" value="P_HOMO_B"/>
    <property type="match status" value="1"/>
</dbReference>
<evidence type="ECO:0000256" key="2">
    <source>
        <dbReference type="ARBA" id="ARBA00022801"/>
    </source>
</evidence>
<evidence type="ECO:0000256" key="1">
    <source>
        <dbReference type="ARBA" id="ARBA00022670"/>
    </source>
</evidence>
<reference evidence="5" key="1">
    <citation type="journal article" date="2019" name="Int. J. Syst. Evol. Microbiol.">
        <title>The Global Catalogue of Microorganisms (GCM) 10K type strain sequencing project: providing services to taxonomists for standard genome sequencing and annotation.</title>
        <authorList>
            <consortium name="The Broad Institute Genomics Platform"/>
            <consortium name="The Broad Institute Genome Sequencing Center for Infectious Disease"/>
            <person name="Wu L."/>
            <person name="Ma J."/>
        </authorList>
    </citation>
    <scope>NUCLEOTIDE SEQUENCE [LARGE SCALE GENOMIC DNA]</scope>
    <source>
        <strain evidence="5">ZS-22-S1</strain>
    </source>
</reference>
<dbReference type="RefSeq" id="WP_378055009.1">
    <property type="nucleotide sequence ID" value="NZ_JBHSIS010000002.1"/>
</dbReference>
<gene>
    <name evidence="4" type="ORF">ACFPCV_02300</name>
</gene>
<keyword evidence="1" id="KW-0645">Protease</keyword>
<dbReference type="InterPro" id="IPR002884">
    <property type="entry name" value="P_dom"/>
</dbReference>
<dbReference type="EMBL" id="JBHSIS010000002">
    <property type="protein sequence ID" value="MFC4852318.1"/>
    <property type="molecule type" value="Genomic_DNA"/>
</dbReference>
<dbReference type="Pfam" id="PF01483">
    <property type="entry name" value="P_proprotein"/>
    <property type="match status" value="1"/>
</dbReference>
<sequence>MNIVHTYRGDLVVDLVAPDGSVYNLLNRSGGSADNVNQTFTKNLSSETANGTWNLRVRDAAAADTGYINGWKITL</sequence>
<evidence type="ECO:0000313" key="5">
    <source>
        <dbReference type="Proteomes" id="UP001595859"/>
    </source>
</evidence>
<comment type="caution">
    <text evidence="4">The sequence shown here is derived from an EMBL/GenBank/DDBJ whole genome shotgun (WGS) entry which is preliminary data.</text>
</comment>
<protein>
    <submittedName>
        <fullName evidence="4">Proprotein convertase P-domain-containing protein</fullName>
    </submittedName>
</protein>
<evidence type="ECO:0000313" key="4">
    <source>
        <dbReference type="EMBL" id="MFC4852318.1"/>
    </source>
</evidence>
<dbReference type="Proteomes" id="UP001595859">
    <property type="component" value="Unassembled WGS sequence"/>
</dbReference>
<keyword evidence="2" id="KW-0378">Hydrolase</keyword>
<name>A0ABV9RUR2_9PSEU</name>
<proteinExistence type="predicted"/>
<dbReference type="SUPFAM" id="SSF49785">
    <property type="entry name" value="Galactose-binding domain-like"/>
    <property type="match status" value="1"/>
</dbReference>
<evidence type="ECO:0000259" key="3">
    <source>
        <dbReference type="PROSITE" id="PS51829"/>
    </source>
</evidence>
<feature type="domain" description="P/Homo B" evidence="3">
    <location>
        <begin position="1"/>
        <end position="75"/>
    </location>
</feature>
<keyword evidence="5" id="KW-1185">Reference proteome</keyword>
<accession>A0ABV9RUR2</accession>